<dbReference type="InterPro" id="IPR001025">
    <property type="entry name" value="BAH_dom"/>
</dbReference>
<dbReference type="Pfam" id="PF17872">
    <property type="entry name" value="AAA_lid_10"/>
    <property type="match status" value="1"/>
</dbReference>
<dbReference type="Proteomes" id="UP001161438">
    <property type="component" value="Chromosome 12"/>
</dbReference>
<accession>A0AA35ISI1</accession>
<protein>
    <recommendedName>
        <fullName evidence="4">Origin recognition complex subunit 1</fullName>
    </recommendedName>
</protein>
<evidence type="ECO:0000256" key="1">
    <source>
        <dbReference type="ARBA" id="ARBA00004123"/>
    </source>
</evidence>
<feature type="region of interest" description="Disordered" evidence="5">
    <location>
        <begin position="230"/>
        <end position="262"/>
    </location>
</feature>
<dbReference type="Pfam" id="PF01426">
    <property type="entry name" value="BAH"/>
    <property type="match status" value="1"/>
</dbReference>
<dbReference type="GO" id="GO:0006270">
    <property type="term" value="P:DNA replication initiation"/>
    <property type="evidence" value="ECO:0007669"/>
    <property type="project" value="TreeGrafter"/>
</dbReference>
<feature type="compositionally biased region" description="Basic residues" evidence="5">
    <location>
        <begin position="235"/>
        <end position="244"/>
    </location>
</feature>
<comment type="function">
    <text evidence="4">Component of the origin recognition complex (ORC) that binds origins of replication. DNA-binding is ATP-dependent, however specific DNA sequences that define origins of replication have not been identified so far. ORC is required to assemble the pre-replication complex necessary to initiate DNA replication.</text>
</comment>
<keyword evidence="2 4" id="KW-0238">DNA-binding</keyword>
<dbReference type="AlphaFoldDB" id="A0AA35ISI1"/>
<evidence type="ECO:0000256" key="4">
    <source>
        <dbReference type="RuleBase" id="RU365058"/>
    </source>
</evidence>
<dbReference type="InterPro" id="IPR041083">
    <property type="entry name" value="AAA_lid_10"/>
</dbReference>
<dbReference type="InterPro" id="IPR043151">
    <property type="entry name" value="BAH_sf"/>
</dbReference>
<keyword evidence="3 4" id="KW-0539">Nucleus</keyword>
<gene>
    <name evidence="7" type="primary">SMKI12G4870</name>
    <name evidence="7" type="ORF">SMKI_12G4870</name>
</gene>
<comment type="similarity">
    <text evidence="4">Belongs to the ORC1 family.</text>
</comment>
<keyword evidence="4" id="KW-0235">DNA replication</keyword>
<reference evidence="7" key="1">
    <citation type="submission" date="2022-10" db="EMBL/GenBank/DDBJ databases">
        <authorList>
            <person name="Byrne P K."/>
        </authorList>
    </citation>
    <scope>NUCLEOTIDE SEQUENCE</scope>
    <source>
        <strain evidence="7">IFO1815</strain>
    </source>
</reference>
<dbReference type="Pfam" id="PF22344">
    <property type="entry name" value="SIR3_C"/>
    <property type="match status" value="1"/>
</dbReference>
<dbReference type="SMART" id="SM00439">
    <property type="entry name" value="BAH"/>
    <property type="match status" value="1"/>
</dbReference>
<feature type="compositionally biased region" description="Basic and acidic residues" evidence="5">
    <location>
        <begin position="245"/>
        <end position="261"/>
    </location>
</feature>
<dbReference type="InterPro" id="IPR027417">
    <property type="entry name" value="P-loop_NTPase"/>
</dbReference>
<dbReference type="PROSITE" id="PS51038">
    <property type="entry name" value="BAH"/>
    <property type="match status" value="1"/>
</dbReference>
<dbReference type="CDD" id="cd04720">
    <property type="entry name" value="BAH_Orc1p_Yeast"/>
    <property type="match status" value="1"/>
</dbReference>
<dbReference type="Gene3D" id="3.40.50.300">
    <property type="entry name" value="P-loop containing nucleotide triphosphate hydrolases"/>
    <property type="match status" value="1"/>
</dbReference>
<feature type="domain" description="BAH" evidence="6">
    <location>
        <begin position="48"/>
        <end position="188"/>
    </location>
</feature>
<evidence type="ECO:0000256" key="3">
    <source>
        <dbReference type="ARBA" id="ARBA00023242"/>
    </source>
</evidence>
<evidence type="ECO:0000313" key="7">
    <source>
        <dbReference type="EMBL" id="CAI4035335.1"/>
    </source>
</evidence>
<keyword evidence="8" id="KW-1185">Reference proteome</keyword>
<dbReference type="Gene3D" id="2.30.30.490">
    <property type="match status" value="1"/>
</dbReference>
<dbReference type="InterPro" id="IPR050311">
    <property type="entry name" value="ORC1/CDC6"/>
</dbReference>
<sequence length="983" mass="113027">MAETLRDLEGWQVVITDDQGRIIDENRRRRSRKRGVENVFLKRISDGLSFGKGESVIFNDNVTETYSVYLIHEIRLNTLNNLVEIWVFSYLRWFELKPKLYYEQFRPDLIKENHPVDFYKEKFLNEVNKSELYLTAELSEIWLKDFIAVGQIIPESQWNDSKIEKVEDRDFLVRYACEPTAERFVPINIFQIIKRVKEMEPKQSDEYLKRISVPASANKINKQVMHKIEPERSTKRQQRLVRKPQMKEIKVEPPSDDDIYKRNVPYQQEGSENYGSPFPENKYILFDSPSTSPAALTSSTGTPMVVKKRAISKELVVSEEIPINSSEQESDDEDPTERNGKLQPDPYLSSFQSNSKPTNGFTTFDVHHDSIRRVNQDDEIEEESDGFTTESSDEVISAVNKRRVNQEDKMSKKIRKMSIQETQGISQNDDIKRDSTIKGTKNTRIPKGRSRDDNTSMKPVAARGSAKMIDFVALSKLKKKYQIILDRFAPENQTVDLSQLKTVTKTQKNLNVADLEDKLREASPTSEKDTILSKLNDGINLKDLIKQSLRKKELLSSQIEDFIKVYLPIYDSLVSSQNMLFYVTNADVPAKSRLVCDVMNELVTSSAQKELPYFDYIYIDALELTEVNALFEKIWTAVSKDKLSGDVSMEALNFYFTNVPKAKKRRTLILIQNLDNRLNKTIIQHFNKWISSENSKLSAVCIGDVDITEQINMIPLLQGHFKKIILDKVNKDELRQAIISHLTSLLKPFYVRVNDKKQMSLYSNIRGGQKQELPDNVNAINHNINSKITELIAKNIANISDSTKKAFKICEIAVEISKNDFVRKGGLQKGKPVVSQEMVPRYFSEAINGFKDETFSKKVIGMSLLVRTFLYTLARETEGSNSRTLAMETLLIRMVKMLQDNPDYKASREIKKVICGVWEPKITIEILKQFSWISIINELVGEKLVTVVLEEPGASIMVELKHPLEIIHASSMDEAFKNLDTFD</sequence>
<dbReference type="GO" id="GO:0003688">
    <property type="term" value="F:DNA replication origin binding"/>
    <property type="evidence" value="ECO:0007669"/>
    <property type="project" value="TreeGrafter"/>
</dbReference>
<comment type="subunit">
    <text evidence="4">ORC is composed of six subunits.</text>
</comment>
<dbReference type="RefSeq" id="XP_056078455.1">
    <property type="nucleotide sequence ID" value="XM_056224547.1"/>
</dbReference>
<dbReference type="GO" id="GO:0005694">
    <property type="term" value="C:chromosome"/>
    <property type="evidence" value="ECO:0007669"/>
    <property type="project" value="UniProtKB-ARBA"/>
</dbReference>
<dbReference type="PANTHER" id="PTHR10763:SF23">
    <property type="entry name" value="ORIGIN RECOGNITION COMPLEX SUBUNIT 1"/>
    <property type="match status" value="1"/>
</dbReference>
<comment type="subcellular location">
    <subcellularLocation>
        <location evidence="1 4">Nucleus</location>
    </subcellularLocation>
</comment>
<dbReference type="SUPFAM" id="SSF82061">
    <property type="entry name" value="BAH domain"/>
    <property type="match status" value="1"/>
</dbReference>
<dbReference type="Gene3D" id="1.10.8.60">
    <property type="match status" value="1"/>
</dbReference>
<keyword evidence="4" id="KW-0547">Nucleotide-binding</keyword>
<feature type="compositionally biased region" description="Polar residues" evidence="5">
    <location>
        <begin position="349"/>
        <end position="362"/>
    </location>
</feature>
<feature type="compositionally biased region" description="Basic and acidic residues" evidence="5">
    <location>
        <begin position="365"/>
        <end position="376"/>
    </location>
</feature>
<dbReference type="GO" id="GO:0005634">
    <property type="term" value="C:nucleus"/>
    <property type="evidence" value="ECO:0007669"/>
    <property type="project" value="UniProtKB-SubCell"/>
</dbReference>
<evidence type="ECO:0000259" key="6">
    <source>
        <dbReference type="PROSITE" id="PS51038"/>
    </source>
</evidence>
<evidence type="ECO:0000256" key="5">
    <source>
        <dbReference type="SAM" id="MobiDB-lite"/>
    </source>
</evidence>
<dbReference type="GeneID" id="80920189"/>
<feature type="region of interest" description="Disordered" evidence="5">
    <location>
        <begin position="319"/>
        <end position="394"/>
    </location>
</feature>
<organism evidence="7 8">
    <name type="scientific">Saccharomyces mikatae IFO 1815</name>
    <dbReference type="NCBI Taxonomy" id="226126"/>
    <lineage>
        <taxon>Eukaryota</taxon>
        <taxon>Fungi</taxon>
        <taxon>Dikarya</taxon>
        <taxon>Ascomycota</taxon>
        <taxon>Saccharomycotina</taxon>
        <taxon>Saccharomycetes</taxon>
        <taxon>Saccharomycetales</taxon>
        <taxon>Saccharomycetaceae</taxon>
        <taxon>Saccharomyces</taxon>
    </lineage>
</organism>
<dbReference type="EMBL" id="OX365768">
    <property type="protein sequence ID" value="CAI4035335.1"/>
    <property type="molecule type" value="Genomic_DNA"/>
</dbReference>
<proteinExistence type="inferred from homology"/>
<keyword evidence="4" id="KW-0067">ATP-binding</keyword>
<feature type="region of interest" description="Disordered" evidence="5">
    <location>
        <begin position="432"/>
        <end position="457"/>
    </location>
</feature>
<evidence type="ECO:0000256" key="2">
    <source>
        <dbReference type="ARBA" id="ARBA00023125"/>
    </source>
</evidence>
<evidence type="ECO:0000313" key="8">
    <source>
        <dbReference type="Proteomes" id="UP001161438"/>
    </source>
</evidence>
<dbReference type="GO" id="GO:0033314">
    <property type="term" value="P:mitotic DNA replication checkpoint signaling"/>
    <property type="evidence" value="ECO:0007669"/>
    <property type="project" value="TreeGrafter"/>
</dbReference>
<name>A0AA35ISI1_SACMI</name>
<dbReference type="InterPro" id="IPR054778">
    <property type="entry name" value="SIR3_C"/>
</dbReference>
<dbReference type="GO" id="GO:0005524">
    <property type="term" value="F:ATP binding"/>
    <property type="evidence" value="ECO:0007669"/>
    <property type="project" value="UniProtKB-KW"/>
</dbReference>
<dbReference type="PANTHER" id="PTHR10763">
    <property type="entry name" value="CELL DIVISION CONTROL PROTEIN 6-RELATED"/>
    <property type="match status" value="1"/>
</dbReference>
<dbReference type="GO" id="GO:0003682">
    <property type="term" value="F:chromatin binding"/>
    <property type="evidence" value="ECO:0007669"/>
    <property type="project" value="InterPro"/>
</dbReference>
<feature type="region of interest" description="Disordered" evidence="5">
    <location>
        <begin position="407"/>
        <end position="426"/>
    </location>
</feature>
<dbReference type="Gene3D" id="1.10.10.2450">
    <property type="match status" value="1"/>
</dbReference>